<feature type="compositionally biased region" description="Polar residues" evidence="2">
    <location>
        <begin position="1240"/>
        <end position="1250"/>
    </location>
</feature>
<feature type="compositionally biased region" description="Polar residues" evidence="2">
    <location>
        <begin position="1318"/>
        <end position="1339"/>
    </location>
</feature>
<dbReference type="InterPro" id="IPR001401">
    <property type="entry name" value="Dynamin_GTPase"/>
</dbReference>
<feature type="compositionally biased region" description="Polar residues" evidence="2">
    <location>
        <begin position="765"/>
        <end position="777"/>
    </location>
</feature>
<dbReference type="PRINTS" id="PR00195">
    <property type="entry name" value="DYNAMIN"/>
</dbReference>
<dbReference type="Gene3D" id="3.40.50.300">
    <property type="entry name" value="P-loop containing nucleotide triphosphate hydrolases"/>
    <property type="match status" value="1"/>
</dbReference>
<dbReference type="GO" id="GO:0008017">
    <property type="term" value="F:microtubule binding"/>
    <property type="evidence" value="ECO:0007669"/>
    <property type="project" value="TreeGrafter"/>
</dbReference>
<feature type="region of interest" description="Disordered" evidence="2">
    <location>
        <begin position="1897"/>
        <end position="1921"/>
    </location>
</feature>
<dbReference type="SMART" id="SM00053">
    <property type="entry name" value="DYNc"/>
    <property type="match status" value="1"/>
</dbReference>
<dbReference type="Pfam" id="PF00350">
    <property type="entry name" value="Dynamin_N"/>
    <property type="match status" value="1"/>
</dbReference>
<dbReference type="InterPro" id="IPR022812">
    <property type="entry name" value="Dynamin"/>
</dbReference>
<organism evidence="4 5">
    <name type="scientific">Apatococcus lobatus</name>
    <dbReference type="NCBI Taxonomy" id="904363"/>
    <lineage>
        <taxon>Eukaryota</taxon>
        <taxon>Viridiplantae</taxon>
        <taxon>Chlorophyta</taxon>
        <taxon>core chlorophytes</taxon>
        <taxon>Trebouxiophyceae</taxon>
        <taxon>Chlorellales</taxon>
        <taxon>Chlorellaceae</taxon>
        <taxon>Apatococcus</taxon>
    </lineage>
</organism>
<feature type="compositionally biased region" description="Polar residues" evidence="2">
    <location>
        <begin position="918"/>
        <end position="932"/>
    </location>
</feature>
<feature type="coiled-coil region" evidence="1">
    <location>
        <begin position="1516"/>
        <end position="1603"/>
    </location>
</feature>
<dbReference type="PANTHER" id="PTHR11566">
    <property type="entry name" value="DYNAMIN"/>
    <property type="match status" value="1"/>
</dbReference>
<proteinExistence type="predicted"/>
<feature type="compositionally biased region" description="Basic and acidic residues" evidence="2">
    <location>
        <begin position="1305"/>
        <end position="1316"/>
    </location>
</feature>
<comment type="caution">
    <text evidence="4">The sequence shown here is derived from an EMBL/GenBank/DDBJ whole genome shotgun (WGS) entry which is preliminary data.</text>
</comment>
<name>A0AAW1RJR6_9CHLO</name>
<feature type="compositionally biased region" description="Polar residues" evidence="2">
    <location>
        <begin position="1476"/>
        <end position="1488"/>
    </location>
</feature>
<feature type="coiled-coil region" evidence="1">
    <location>
        <begin position="1693"/>
        <end position="1857"/>
    </location>
</feature>
<dbReference type="EMBL" id="JALJOS010000010">
    <property type="protein sequence ID" value="KAK9833949.1"/>
    <property type="molecule type" value="Genomic_DNA"/>
</dbReference>
<reference evidence="4 5" key="1">
    <citation type="journal article" date="2024" name="Nat. Commun.">
        <title>Phylogenomics reveals the evolutionary origins of lichenization in chlorophyte algae.</title>
        <authorList>
            <person name="Puginier C."/>
            <person name="Libourel C."/>
            <person name="Otte J."/>
            <person name="Skaloud P."/>
            <person name="Haon M."/>
            <person name="Grisel S."/>
            <person name="Petersen M."/>
            <person name="Berrin J.G."/>
            <person name="Delaux P.M."/>
            <person name="Dal Grande F."/>
            <person name="Keller J."/>
        </authorList>
    </citation>
    <scope>NUCLEOTIDE SEQUENCE [LARGE SCALE GENOMIC DNA]</scope>
    <source>
        <strain evidence="4 5">SAG 2145</strain>
    </source>
</reference>
<feature type="region of interest" description="Disordered" evidence="2">
    <location>
        <begin position="886"/>
        <end position="906"/>
    </location>
</feature>
<gene>
    <name evidence="4" type="ORF">WJX74_010630</name>
</gene>
<dbReference type="SUPFAM" id="SSF52540">
    <property type="entry name" value="P-loop containing nucleoside triphosphate hydrolases"/>
    <property type="match status" value="1"/>
</dbReference>
<feature type="coiled-coil region" evidence="1">
    <location>
        <begin position="1101"/>
        <end position="1150"/>
    </location>
</feature>
<dbReference type="InterPro" id="IPR045063">
    <property type="entry name" value="Dynamin_N"/>
</dbReference>
<accession>A0AAW1RJR6</accession>
<feature type="region of interest" description="Disordered" evidence="2">
    <location>
        <begin position="1474"/>
        <end position="1497"/>
    </location>
</feature>
<feature type="region of interest" description="Disordered" evidence="2">
    <location>
        <begin position="261"/>
        <end position="365"/>
    </location>
</feature>
<evidence type="ECO:0000259" key="3">
    <source>
        <dbReference type="PROSITE" id="PS51718"/>
    </source>
</evidence>
<sequence length="2510" mass="277687">MNQLYTSSDEVRHLRFQLQKAQHEVDGLRELQDRAEGSAGRRETVRDLKQQEAELRRLLEDERKRCAVAEADRDEALDRADRLEERVQEQEDMLLVWEERHASVTEKLKDAEEEVISMRLEREEFLRSTDFLDGTSADLKGTIRQQDWKIDRLTKENRALEARLLDQRNQIQAVQAENLEVSEKIVKLDADLQSQLAKSDQKEQHIAAAAREANALQLQLAALTKESDSLQAQLQELEPYPSECDRLHKQLQHMQSLLDQQAAASANLHRPDSPAKRQAGSPRLAFAAADKGSTLSPSGSRQGPHMPAASAATSRTLPISPSGPRQGLHMQASLNSSRPGSAQDPHLLHADTPTKHAGSASSLAAQTAEVEVARLRHALRQATDREAELLETCEVLQRDLSSAREHVSSRIAAQHEQLLQRLSAQDAELCRLQARVRQADQAYDQVERDRHFLQKQTASHAGPDAELRAAQDHIRQLQRQLQLLERKCAGQVAQINALTLQVQALLDSGGQPQALQRLPTSGLSRLQSFPMLMLDQKPYKTDDPLQLEAHASLQGFLTEPGRQSSDCVLQITEAADTQAGESERLPLSTGDAHEREVVPDAQDGAEAVGDTSILGSMIGSARPTRDQPEEQIVSTLHPVPKARRTASSQEAAADADASLSFWEAADQLAQMDRRQASLSVQKTMPSAVEEDDTTSVRIKDELHSALAENIMLTQQLRLRTAELDSLKERMPALRFQTQQDSETAGQLLRELSSVASLPKAKPSSGAHSQLVQSGSRRMSSKRFRTLETQTFMAEPQDMEAEKKVPRRSGSLKPAPDDFNLGRNQSSKQYRTLDTQASMAEQQDKQPGEQLPHRSASMMLVPDDSNLSQLPSRVTSDAESVDIDHSNMHTSQTEPFEVTSPGPEQDTKLAMALPKNSVLSRTVSSQLQRASSRADQPSDMPDDDAAASSNGGSESVPEVLQQQLAHSLEDQHQEGSASSSQATDIVADEAAALDQDHGSSQSELPANSLPAAEVLQDSSVQQNKAADDQDGGRQMALEAQMSSLREQLHATYRMAKAMREERDDAQMAIDQMVADHHEVQLESERRLAELHASAQDVGSEEVAGLKMELAQKDETIASLEQRLTELRKQALQQSQQDQQKIEQLLRDLHDKEHGALQELKEAVAKIPLTAADSSEPVGDMDAVMEIAELKGSLLQHQAALSRLQDDHQHLQAQHSVVTAELHRFKAERSASDADESIAQPLPTQTSLNPSRAEQKCTTLQLAMKDQKLAQMRNVVRELEGKLADALKRGTDVVMRESSWREQEALETKLRQTERERSSLIASQSSLRMSLQHQQSQLEQTEAQREKESDQMNTLEKLLENEQTSAKTLEHQLTKERQALQQVRDAADGKVDPSQLQEALVKATSMQEVHDLQRQVTDLQAENKHLQSVVSLPAVERRGSLSPSKLGGRAMSILSRGFSTASGLAASPSPGGDFYRTRAQTQDNPGSQPLQPVDENQGMTRHGSLLSKEAALEQWEDRKKLQKRADSLKAKLRERAAEVEQVTKERDRYADQMRRLQADAAQQSKTVQQLEMQVRQASAMPTAKVKELVEKIEQLEEARGQLQRKMSLQALPKPAAKPAAASVITSSDLKSSMMRKVRLEAEALELRLERDQATAQAGRLSTYLQELFDADPSQISASYGKRGSKTAALGEPVKEKQLMSTISGLQAALDKAQNDQQAGVSNAKYMQVVDKRKALAKRVQELECKLAEADAARNQAQQLERQCSQLQAAHSSLKRQLSTSQVQAERSQAASEQAVQLEQVLDDQGRELEQMQQLVQQQEQQLQAARASNSSKEAAAASASQLRSQLQELQTENEDLRQEFCKLAVAKHRSRLSTDCPMGSRGTSGITRAATATAVADVDWSAPSRSWDNDPDSPTARNSPFGEGSTLLREAQVGPIGKFHRALLSLGPAVDLKDFQLPKLICLGNQSTGKSSLLESITKCPIFPRGDVMTTRAPVCLRMEHVASTANAVTEVSFGDGPAERLQSESDIVAAVRHRMDSIPAGTIVKQPITVRICKPDVPTMEIIDLPGIKSTPPAARAMTEQIVKDYLAEEATLALCVVDATCPELTSSQGIGFVIDQKKEARTIVTLTKSDLLDRTNIERQLVRRVLKKTGEAIDKFAGCVAVINRRHHDQVTLLEAGEEEERTFRSKVFDKIPQNMKQYETALRGNIGIANLIHQVEQLYRDYVKNVWRQRAMNILAYKFAEAQQALDILGIPPGPALSPAQVLNHAAIFMDFAGIAQHLLVDDKRPSLLQISLPRRNGLPQASSGLCHLTNAASWLDLKAYGSLEHADRLLQVTVLVEAAISTWLQRAPYIEFLQAHIRAVFLARSEMHLHRFQQLQDVILNEGLNKLIDTGKIRDELLANLVPQLRLIQLDFHRHISVAASLTRLDEAIRVGIVQRAILPLQRGGLVKCVPAGFQLQESNEYQLKRQKAQENLANVKAAMDVIVNIDKDMDGPAEGSSRTQQQISVSR</sequence>
<evidence type="ECO:0000256" key="1">
    <source>
        <dbReference type="SAM" id="Coils"/>
    </source>
</evidence>
<evidence type="ECO:0000313" key="5">
    <source>
        <dbReference type="Proteomes" id="UP001438707"/>
    </source>
</evidence>
<keyword evidence="1" id="KW-0175">Coiled coil</keyword>
<feature type="coiled-coil region" evidence="1">
    <location>
        <begin position="365"/>
        <end position="399"/>
    </location>
</feature>
<feature type="coiled-coil region" evidence="1">
    <location>
        <begin position="1185"/>
        <end position="1212"/>
    </location>
</feature>
<dbReference type="GO" id="GO:0003924">
    <property type="term" value="F:GTPase activity"/>
    <property type="evidence" value="ECO:0007669"/>
    <property type="project" value="InterPro"/>
</dbReference>
<dbReference type="GO" id="GO:0005737">
    <property type="term" value="C:cytoplasm"/>
    <property type="evidence" value="ECO:0007669"/>
    <property type="project" value="TreeGrafter"/>
</dbReference>
<dbReference type="InterPro" id="IPR027417">
    <property type="entry name" value="P-loop_NTPase"/>
</dbReference>
<dbReference type="GO" id="GO:0005525">
    <property type="term" value="F:GTP binding"/>
    <property type="evidence" value="ECO:0007669"/>
    <property type="project" value="InterPro"/>
</dbReference>
<dbReference type="PROSITE" id="PS51718">
    <property type="entry name" value="G_DYNAMIN_2"/>
    <property type="match status" value="1"/>
</dbReference>
<feature type="coiled-coil region" evidence="1">
    <location>
        <begin position="436"/>
        <end position="494"/>
    </location>
</feature>
<dbReference type="InterPro" id="IPR030381">
    <property type="entry name" value="G_DYNAMIN_dom"/>
</dbReference>
<dbReference type="Proteomes" id="UP001438707">
    <property type="component" value="Unassembled WGS sequence"/>
</dbReference>
<feature type="region of interest" description="Disordered" evidence="2">
    <location>
        <begin position="1305"/>
        <end position="1346"/>
    </location>
</feature>
<feature type="coiled-coil region" evidence="1">
    <location>
        <begin position="11"/>
        <end position="233"/>
    </location>
</feature>
<feature type="region of interest" description="Disordered" evidence="2">
    <location>
        <begin position="1226"/>
        <end position="1250"/>
    </location>
</feature>
<evidence type="ECO:0000256" key="2">
    <source>
        <dbReference type="SAM" id="MobiDB-lite"/>
    </source>
</evidence>
<dbReference type="PANTHER" id="PTHR11566:SF21">
    <property type="entry name" value="DYNAMIN RELATED PROTEIN 1, ISOFORM A"/>
    <property type="match status" value="1"/>
</dbReference>
<dbReference type="GO" id="GO:0016020">
    <property type="term" value="C:membrane"/>
    <property type="evidence" value="ECO:0007669"/>
    <property type="project" value="TreeGrafter"/>
</dbReference>
<dbReference type="GO" id="GO:0005874">
    <property type="term" value="C:microtubule"/>
    <property type="evidence" value="ECO:0007669"/>
    <property type="project" value="TreeGrafter"/>
</dbReference>
<protein>
    <recommendedName>
        <fullName evidence="3">Dynamin-type G domain-containing protein</fullName>
    </recommendedName>
</protein>
<feature type="region of interest" description="Disordered" evidence="2">
    <location>
        <begin position="918"/>
        <end position="957"/>
    </location>
</feature>
<feature type="domain" description="Dynamin-type G" evidence="3">
    <location>
        <begin position="1952"/>
        <end position="2231"/>
    </location>
</feature>
<evidence type="ECO:0000313" key="4">
    <source>
        <dbReference type="EMBL" id="KAK9833949.1"/>
    </source>
</evidence>
<keyword evidence="5" id="KW-1185">Reference proteome</keyword>
<feature type="region of interest" description="Disordered" evidence="2">
    <location>
        <begin position="755"/>
        <end position="826"/>
    </location>
</feature>